<reference evidence="1 2" key="1">
    <citation type="journal article" date="2019" name="Genome Biol. Evol.">
        <title>Insights into the evolution of the New World diploid cottons (Gossypium, subgenus Houzingenia) based on genome sequencing.</title>
        <authorList>
            <person name="Grover C.E."/>
            <person name="Arick M.A. 2nd"/>
            <person name="Thrash A."/>
            <person name="Conover J.L."/>
            <person name="Sanders W.S."/>
            <person name="Peterson D.G."/>
            <person name="Frelichowski J.E."/>
            <person name="Scheffler J.A."/>
            <person name="Scheffler B.E."/>
            <person name="Wendel J.F."/>
        </authorList>
    </citation>
    <scope>NUCLEOTIDE SEQUENCE [LARGE SCALE GENOMIC DNA]</scope>
    <source>
        <strain evidence="1">6</strain>
        <tissue evidence="1">Leaf</tissue>
    </source>
</reference>
<dbReference type="EMBL" id="JABFAE010000005">
    <property type="protein sequence ID" value="MBA0829095.1"/>
    <property type="molecule type" value="Genomic_DNA"/>
</dbReference>
<evidence type="ECO:0000313" key="1">
    <source>
        <dbReference type="EMBL" id="MBA0829095.1"/>
    </source>
</evidence>
<proteinExistence type="predicted"/>
<name>A0A7J9J6M7_9ROSI</name>
<evidence type="ECO:0000313" key="2">
    <source>
        <dbReference type="Proteomes" id="UP000593575"/>
    </source>
</evidence>
<organism evidence="1 2">
    <name type="scientific">Gossypium armourianum</name>
    <dbReference type="NCBI Taxonomy" id="34283"/>
    <lineage>
        <taxon>Eukaryota</taxon>
        <taxon>Viridiplantae</taxon>
        <taxon>Streptophyta</taxon>
        <taxon>Embryophyta</taxon>
        <taxon>Tracheophyta</taxon>
        <taxon>Spermatophyta</taxon>
        <taxon>Magnoliopsida</taxon>
        <taxon>eudicotyledons</taxon>
        <taxon>Gunneridae</taxon>
        <taxon>Pentapetalae</taxon>
        <taxon>rosids</taxon>
        <taxon>malvids</taxon>
        <taxon>Malvales</taxon>
        <taxon>Malvaceae</taxon>
        <taxon>Malvoideae</taxon>
        <taxon>Gossypium</taxon>
    </lineage>
</organism>
<dbReference type="Proteomes" id="UP000593575">
    <property type="component" value="Unassembled WGS sequence"/>
</dbReference>
<sequence>MLMRHLPVLEIRSKCRYMAVTATLMPSWLPVMWILSLSPASGHTISLHLYLL</sequence>
<accession>A0A7J9J6M7</accession>
<protein>
    <submittedName>
        <fullName evidence="1">Uncharacterized protein</fullName>
    </submittedName>
</protein>
<keyword evidence="2" id="KW-1185">Reference proteome</keyword>
<dbReference type="AlphaFoldDB" id="A0A7J9J6M7"/>
<gene>
    <name evidence="1" type="ORF">Goarm_013718</name>
</gene>
<comment type="caution">
    <text evidence="1">The sequence shown here is derived from an EMBL/GenBank/DDBJ whole genome shotgun (WGS) entry which is preliminary data.</text>
</comment>